<accession>A0A9N9LFF4</accession>
<comment type="caution">
    <text evidence="2">The sequence shown here is derived from an EMBL/GenBank/DDBJ whole genome shotgun (WGS) entry which is preliminary data.</text>
</comment>
<dbReference type="NCBIfam" id="TIGR01489">
    <property type="entry name" value="DKMTPPase-SF"/>
    <property type="match status" value="1"/>
</dbReference>
<reference evidence="2" key="1">
    <citation type="submission" date="2021-07" db="EMBL/GenBank/DDBJ databases">
        <authorList>
            <person name="Durling M."/>
        </authorList>
    </citation>
    <scope>NUCLEOTIDE SEQUENCE</scope>
</reference>
<dbReference type="AlphaFoldDB" id="A0A9N9LFF4"/>
<dbReference type="InterPro" id="IPR036412">
    <property type="entry name" value="HAD-like_sf"/>
</dbReference>
<evidence type="ECO:0000313" key="3">
    <source>
        <dbReference type="Proteomes" id="UP000701801"/>
    </source>
</evidence>
<evidence type="ECO:0000256" key="1">
    <source>
        <dbReference type="ARBA" id="ARBA00022801"/>
    </source>
</evidence>
<dbReference type="InterPro" id="IPR023214">
    <property type="entry name" value="HAD_sf"/>
</dbReference>
<organism evidence="2 3">
    <name type="scientific">Hymenoscyphus albidus</name>
    <dbReference type="NCBI Taxonomy" id="595503"/>
    <lineage>
        <taxon>Eukaryota</taxon>
        <taxon>Fungi</taxon>
        <taxon>Dikarya</taxon>
        <taxon>Ascomycota</taxon>
        <taxon>Pezizomycotina</taxon>
        <taxon>Leotiomycetes</taxon>
        <taxon>Helotiales</taxon>
        <taxon>Helotiaceae</taxon>
        <taxon>Hymenoscyphus</taxon>
    </lineage>
</organism>
<dbReference type="Proteomes" id="UP000701801">
    <property type="component" value="Unassembled WGS sequence"/>
</dbReference>
<gene>
    <name evidence="2" type="ORF">HYALB_00007999</name>
</gene>
<dbReference type="Pfam" id="PF12710">
    <property type="entry name" value="HAD"/>
    <property type="match status" value="1"/>
</dbReference>
<dbReference type="EMBL" id="CAJVRM010000025">
    <property type="protein sequence ID" value="CAG8971606.1"/>
    <property type="molecule type" value="Genomic_DNA"/>
</dbReference>
<dbReference type="GO" id="GO:0016791">
    <property type="term" value="F:phosphatase activity"/>
    <property type="evidence" value="ECO:0007669"/>
    <property type="project" value="InterPro"/>
</dbReference>
<keyword evidence="3" id="KW-1185">Reference proteome</keyword>
<proteinExistence type="predicted"/>
<dbReference type="Gene3D" id="3.40.50.1000">
    <property type="entry name" value="HAD superfamily/HAD-like"/>
    <property type="match status" value="1"/>
</dbReference>
<dbReference type="SUPFAM" id="SSF56784">
    <property type="entry name" value="HAD-like"/>
    <property type="match status" value="1"/>
</dbReference>
<dbReference type="InterPro" id="IPR050849">
    <property type="entry name" value="HAD-like_hydrolase_phosphatase"/>
</dbReference>
<sequence length="266" mass="30061">MSPHTLPAMKTKPKFIFFTDFDGTITLRDSNDYLTDNLGYGQVLRKKGNADVLYGRMSFRDSFQGMMDSVKTPYDECIETLLANIKLDPGFKEFYTWCRANNVPVVVLSSGMEPIIRALLVHLIGEEALDIQIVSNQVAPRDGKSINEEGGWQIVFHDPSDFGHDKSLEIRPYKELPDGERPVMFYSGDGVSDLSAAKETDLLFAKKNMDLVTYCVKQNVPFTEFEDFLTILNTVKKIAEGKTDVKTVAAEGYEDYKRRNPILEMA</sequence>
<keyword evidence="1" id="KW-0378">Hydrolase</keyword>
<dbReference type="NCBIfam" id="TIGR01488">
    <property type="entry name" value="HAD-SF-IB"/>
    <property type="match status" value="1"/>
</dbReference>
<dbReference type="PANTHER" id="PTHR28181:SF2">
    <property type="entry name" value="PHOSPHORIC MONOESTER HYDROLASE"/>
    <property type="match status" value="1"/>
</dbReference>
<dbReference type="OrthoDB" id="10014216at2759"/>
<protein>
    <recommendedName>
        <fullName evidence="4">Phosphoserine phosphatase</fullName>
    </recommendedName>
</protein>
<dbReference type="PANTHER" id="PTHR28181">
    <property type="entry name" value="UPF0655 PROTEIN YCR015C"/>
    <property type="match status" value="1"/>
</dbReference>
<name>A0A9N9LFF4_9HELO</name>
<dbReference type="Gene3D" id="3.90.1470.20">
    <property type="match status" value="1"/>
</dbReference>
<evidence type="ECO:0008006" key="4">
    <source>
        <dbReference type="Google" id="ProtNLM"/>
    </source>
</evidence>
<evidence type="ECO:0000313" key="2">
    <source>
        <dbReference type="EMBL" id="CAG8971606.1"/>
    </source>
</evidence>
<dbReference type="InterPro" id="IPR006384">
    <property type="entry name" value="HAD_hydro_PyrdxlP_Pase-like"/>
</dbReference>